<proteinExistence type="predicted"/>
<dbReference type="PROSITE" id="PS50222">
    <property type="entry name" value="EF_HAND_2"/>
    <property type="match status" value="1"/>
</dbReference>
<protein>
    <recommendedName>
        <fullName evidence="5">EF-hand domain-containing protein</fullName>
    </recommendedName>
</protein>
<feature type="region of interest" description="Disordered" evidence="4">
    <location>
        <begin position="1"/>
        <end position="31"/>
    </location>
</feature>
<dbReference type="AlphaFoldDB" id="A0AAV2IGK8"/>
<evidence type="ECO:0000256" key="2">
    <source>
        <dbReference type="ARBA" id="ARBA00022737"/>
    </source>
</evidence>
<keyword evidence="3" id="KW-0106">Calcium</keyword>
<evidence type="ECO:0000256" key="3">
    <source>
        <dbReference type="ARBA" id="ARBA00022837"/>
    </source>
</evidence>
<evidence type="ECO:0000256" key="4">
    <source>
        <dbReference type="SAM" id="MobiDB-lite"/>
    </source>
</evidence>
<evidence type="ECO:0000256" key="1">
    <source>
        <dbReference type="ARBA" id="ARBA00022723"/>
    </source>
</evidence>
<keyword evidence="7" id="KW-1185">Reference proteome</keyword>
<comment type="caution">
    <text evidence="6">The sequence shown here is derived from an EMBL/GenBank/DDBJ whole genome shotgun (WGS) entry which is preliminary data.</text>
</comment>
<dbReference type="InterPro" id="IPR002048">
    <property type="entry name" value="EF_hand_dom"/>
</dbReference>
<dbReference type="InterPro" id="IPR011992">
    <property type="entry name" value="EF-hand-dom_pair"/>
</dbReference>
<organism evidence="6 7">
    <name type="scientific">Lymnaea stagnalis</name>
    <name type="common">Great pond snail</name>
    <name type="synonym">Helix stagnalis</name>
    <dbReference type="NCBI Taxonomy" id="6523"/>
    <lineage>
        <taxon>Eukaryota</taxon>
        <taxon>Metazoa</taxon>
        <taxon>Spiralia</taxon>
        <taxon>Lophotrochozoa</taxon>
        <taxon>Mollusca</taxon>
        <taxon>Gastropoda</taxon>
        <taxon>Heterobranchia</taxon>
        <taxon>Euthyneura</taxon>
        <taxon>Panpulmonata</taxon>
        <taxon>Hygrophila</taxon>
        <taxon>Lymnaeoidea</taxon>
        <taxon>Lymnaeidae</taxon>
        <taxon>Lymnaea</taxon>
    </lineage>
</organism>
<evidence type="ECO:0000259" key="5">
    <source>
        <dbReference type="PROSITE" id="PS50222"/>
    </source>
</evidence>
<dbReference type="Proteomes" id="UP001497497">
    <property type="component" value="Unassembled WGS sequence"/>
</dbReference>
<dbReference type="PANTHER" id="PTHR34524">
    <property type="entry name" value="CALCYPHOSIN"/>
    <property type="match status" value="1"/>
</dbReference>
<name>A0AAV2IGK8_LYMST</name>
<keyword evidence="1" id="KW-0479">Metal-binding</keyword>
<feature type="region of interest" description="Disordered" evidence="4">
    <location>
        <begin position="280"/>
        <end position="300"/>
    </location>
</feature>
<sequence>MDFSVKGMATPRSYQRHLPGTGSARGKPQINPITGEEMYINTPRLQEKNNVNTNASSDKVPSLNLHYLKDDDVKTGAIDIDLRIHDYALDTPNSASTVSWGTGRSSYQAGFKPLTNKSNTVSMRPAGVPGLELAPAKPLSARKQVPKQPSAWDKEAVPTDIPPPSVRHKELYQQYADEMKQSYRAQTNPSKVSQEEVEKVVEKLRNTQKPEAHQGEIGDEDEFEKDKSKVNDNWTKQRYTGKQLVKKKDIEDLFEQNKKQKLVETVMIDQLSRAVISDPEQNELYTSRPTSSRRGRGSHRYLHDSKISTASTATENLLSKRVRFGARILTRNGHDAMRELTGFFFDFDKTLTVYEFRQFGKSAKAMPFIYRGQYRHKSGPKSGLPYSISDIYTGANLKIPTEGQLALTESLTESDVIVLRVTDVDEVERQQLLAERYDDDDRLHAPSKMDIENRDFLYMVQDEIRSKIRKRAIKTVTGLGRFYRKLDLYKTGILDQYDLEKGLKVYHIDVEPEKLEEVFDILDPEGSKLLDYGDYMREVLGEMNEYRKALVRKAFRKLDNGKKGAIHISDVNKFFNLNAKYRPRTDGASNQSALQAFLEDVRENEKEELISYIEFEEYYEGLSLNIDKDEDFANVLCNTWNI</sequence>
<dbReference type="InterPro" id="IPR051581">
    <property type="entry name" value="Ca-bind"/>
</dbReference>
<feature type="region of interest" description="Disordered" evidence="4">
    <location>
        <begin position="208"/>
        <end position="228"/>
    </location>
</feature>
<reference evidence="6 7" key="1">
    <citation type="submission" date="2024-04" db="EMBL/GenBank/DDBJ databases">
        <authorList>
            <consortium name="Genoscope - CEA"/>
            <person name="William W."/>
        </authorList>
    </citation>
    <scope>NUCLEOTIDE SEQUENCE [LARGE SCALE GENOMIC DNA]</scope>
</reference>
<gene>
    <name evidence="6" type="ORF">GSLYS_00019498001</name>
</gene>
<evidence type="ECO:0000313" key="7">
    <source>
        <dbReference type="Proteomes" id="UP001497497"/>
    </source>
</evidence>
<dbReference type="SUPFAM" id="SSF47473">
    <property type="entry name" value="EF-hand"/>
    <property type="match status" value="1"/>
</dbReference>
<feature type="domain" description="EF-hand" evidence="5">
    <location>
        <begin position="546"/>
        <end position="581"/>
    </location>
</feature>
<keyword evidence="2" id="KW-0677">Repeat</keyword>
<feature type="region of interest" description="Disordered" evidence="4">
    <location>
        <begin position="133"/>
        <end position="165"/>
    </location>
</feature>
<dbReference type="PANTHER" id="PTHR34524:SF15">
    <property type="entry name" value="EF-HAND DOMAIN-CONTAINING PROTEIN"/>
    <property type="match status" value="1"/>
</dbReference>
<accession>A0AAV2IGK8</accession>
<dbReference type="Gene3D" id="1.10.238.10">
    <property type="entry name" value="EF-hand"/>
    <property type="match status" value="2"/>
</dbReference>
<feature type="compositionally biased region" description="Basic residues" evidence="4">
    <location>
        <begin position="291"/>
        <end position="300"/>
    </location>
</feature>
<evidence type="ECO:0000313" key="6">
    <source>
        <dbReference type="EMBL" id="CAL1546121.1"/>
    </source>
</evidence>
<dbReference type="EMBL" id="CAXITT010000774">
    <property type="protein sequence ID" value="CAL1546121.1"/>
    <property type="molecule type" value="Genomic_DNA"/>
</dbReference>
<dbReference type="GO" id="GO:0005509">
    <property type="term" value="F:calcium ion binding"/>
    <property type="evidence" value="ECO:0007669"/>
    <property type="project" value="InterPro"/>
</dbReference>
<dbReference type="InterPro" id="IPR057461">
    <property type="entry name" value="CAYP2_PH"/>
</dbReference>
<dbReference type="Pfam" id="PF25348">
    <property type="entry name" value="PH_CAYP2"/>
    <property type="match status" value="1"/>
</dbReference>